<gene>
    <name evidence="1" type="ORF">FAZ21_06810</name>
</gene>
<evidence type="ECO:0000313" key="2">
    <source>
        <dbReference type="Proteomes" id="UP000310016"/>
    </source>
</evidence>
<evidence type="ECO:0000313" key="1">
    <source>
        <dbReference type="EMBL" id="TJZ75618.1"/>
    </source>
</evidence>
<proteinExistence type="predicted"/>
<dbReference type="Proteomes" id="UP000310016">
    <property type="component" value="Unassembled WGS sequence"/>
</dbReference>
<dbReference type="AlphaFoldDB" id="A0A4V5MRD8"/>
<dbReference type="RefSeq" id="WP_136772531.1">
    <property type="nucleotide sequence ID" value="NZ_SUMF01000004.1"/>
</dbReference>
<keyword evidence="2" id="KW-1185">Reference proteome</keyword>
<reference evidence="1 2" key="1">
    <citation type="submission" date="2019-04" db="EMBL/GenBank/DDBJ databases">
        <title>Chitiniphilus eburnea sp. nov., a novel chitinolytic bacterium isolated from aquaculture sludge.</title>
        <authorList>
            <person name="Sheng M."/>
        </authorList>
    </citation>
    <scope>NUCLEOTIDE SEQUENCE [LARGE SCALE GENOMIC DNA]</scope>
    <source>
        <strain evidence="1 2">HX-2-15</strain>
    </source>
</reference>
<protein>
    <submittedName>
        <fullName evidence="1">Uncharacterized protein</fullName>
    </submittedName>
</protein>
<comment type="caution">
    <text evidence="1">The sequence shown here is derived from an EMBL/GenBank/DDBJ whole genome shotgun (WGS) entry which is preliminary data.</text>
</comment>
<dbReference type="EMBL" id="SUMF01000004">
    <property type="protein sequence ID" value="TJZ75618.1"/>
    <property type="molecule type" value="Genomic_DNA"/>
</dbReference>
<sequence>MAHQFKPGDMARVIDARVIHENIGKIVELVQLLSPGEEFRDPHGVLNIYTGDEPAWLVVAPEITGVTDSGRRSAGFGMALPQYLMPLGGDENAVQDVRAADMSVKGGA</sequence>
<organism evidence="1 2">
    <name type="scientific">Chitiniphilus eburneus</name>
    <dbReference type="NCBI Taxonomy" id="2571148"/>
    <lineage>
        <taxon>Bacteria</taxon>
        <taxon>Pseudomonadati</taxon>
        <taxon>Pseudomonadota</taxon>
        <taxon>Betaproteobacteria</taxon>
        <taxon>Neisseriales</taxon>
        <taxon>Chitinibacteraceae</taxon>
        <taxon>Chitiniphilus</taxon>
    </lineage>
</organism>
<name>A0A4V5MRD8_9NEIS</name>
<accession>A0A4V5MRD8</accession>